<keyword evidence="2" id="KW-0328">Glycosyltransferase</keyword>
<feature type="domain" description="Glycosyltransferase 2-like" evidence="4">
    <location>
        <begin position="14"/>
        <end position="154"/>
    </location>
</feature>
<dbReference type="PANTHER" id="PTHR43685:SF5">
    <property type="entry name" value="GLYCOSYLTRANSFERASE EPSE-RELATED"/>
    <property type="match status" value="1"/>
</dbReference>
<accession>A0A9D1L684</accession>
<comment type="caution">
    <text evidence="5">The sequence shown here is derived from an EMBL/GenBank/DDBJ whole genome shotgun (WGS) entry which is preliminary data.</text>
</comment>
<protein>
    <submittedName>
        <fullName evidence="5">Glycosyltransferase family 2 protein</fullName>
    </submittedName>
</protein>
<dbReference type="SUPFAM" id="SSF53448">
    <property type="entry name" value="Nucleotide-diphospho-sugar transferases"/>
    <property type="match status" value="1"/>
</dbReference>
<dbReference type="Pfam" id="PF00535">
    <property type="entry name" value="Glycos_transf_2"/>
    <property type="match status" value="1"/>
</dbReference>
<dbReference type="GO" id="GO:0016757">
    <property type="term" value="F:glycosyltransferase activity"/>
    <property type="evidence" value="ECO:0007669"/>
    <property type="project" value="UniProtKB-KW"/>
</dbReference>
<sequence length="283" mass="34047">MKYTEKKEKNPVISVVMGVYNQYSREELMASVHSILDQTFTDFEFIIYDDGSDDEAAGHLEDLEELDKRIKVIREEENHGLAFSLNRCIREARGRYIARMDADDISLPTRLEEEYEFLETHPQYDWVGCNARVFEGTETWGVLKMAEEPNQYNFLPFSPYIHPTVMYRSDIFLKGHRYEASRMTRRCEDYEFFMWLYRNGFRGYNIQKILFLYRQGRDVYKRRKAVDRIMEARVRAKHFPHMKLPRWKVAAYTMRPIVAMAIPYRITAAYKKRRFREREDGEK</sequence>
<dbReference type="AlphaFoldDB" id="A0A9D1L684"/>
<name>A0A9D1L684_9FIRM</name>
<keyword evidence="3" id="KW-0808">Transferase</keyword>
<dbReference type="InterPro" id="IPR001173">
    <property type="entry name" value="Glyco_trans_2-like"/>
</dbReference>
<evidence type="ECO:0000256" key="3">
    <source>
        <dbReference type="ARBA" id="ARBA00022679"/>
    </source>
</evidence>
<evidence type="ECO:0000313" key="6">
    <source>
        <dbReference type="Proteomes" id="UP000824090"/>
    </source>
</evidence>
<dbReference type="Proteomes" id="UP000824090">
    <property type="component" value="Unassembled WGS sequence"/>
</dbReference>
<dbReference type="Gene3D" id="3.90.550.10">
    <property type="entry name" value="Spore Coat Polysaccharide Biosynthesis Protein SpsA, Chain A"/>
    <property type="match status" value="1"/>
</dbReference>
<evidence type="ECO:0000259" key="4">
    <source>
        <dbReference type="Pfam" id="PF00535"/>
    </source>
</evidence>
<dbReference type="PANTHER" id="PTHR43685">
    <property type="entry name" value="GLYCOSYLTRANSFERASE"/>
    <property type="match status" value="1"/>
</dbReference>
<evidence type="ECO:0000256" key="1">
    <source>
        <dbReference type="ARBA" id="ARBA00006739"/>
    </source>
</evidence>
<gene>
    <name evidence="5" type="ORF">IAC50_03115</name>
</gene>
<reference evidence="5" key="2">
    <citation type="journal article" date="2021" name="PeerJ">
        <title>Extensive microbial diversity within the chicken gut microbiome revealed by metagenomics and culture.</title>
        <authorList>
            <person name="Gilroy R."/>
            <person name="Ravi A."/>
            <person name="Getino M."/>
            <person name="Pursley I."/>
            <person name="Horton D.L."/>
            <person name="Alikhan N.F."/>
            <person name="Baker D."/>
            <person name="Gharbi K."/>
            <person name="Hall N."/>
            <person name="Watson M."/>
            <person name="Adriaenssens E.M."/>
            <person name="Foster-Nyarko E."/>
            <person name="Jarju S."/>
            <person name="Secka A."/>
            <person name="Antonio M."/>
            <person name="Oren A."/>
            <person name="Chaudhuri R.R."/>
            <person name="La Ragione R."/>
            <person name="Hildebrand F."/>
            <person name="Pallen M.J."/>
        </authorList>
    </citation>
    <scope>NUCLEOTIDE SEQUENCE</scope>
    <source>
        <strain evidence="5">ChiHcec3-6078</strain>
    </source>
</reference>
<evidence type="ECO:0000313" key="5">
    <source>
        <dbReference type="EMBL" id="HIU25476.1"/>
    </source>
</evidence>
<reference evidence="5" key="1">
    <citation type="submission" date="2020-10" db="EMBL/GenBank/DDBJ databases">
        <authorList>
            <person name="Gilroy R."/>
        </authorList>
    </citation>
    <scope>NUCLEOTIDE SEQUENCE</scope>
    <source>
        <strain evidence="5">ChiHcec3-6078</strain>
    </source>
</reference>
<evidence type="ECO:0000256" key="2">
    <source>
        <dbReference type="ARBA" id="ARBA00022676"/>
    </source>
</evidence>
<dbReference type="InterPro" id="IPR050834">
    <property type="entry name" value="Glycosyltransf_2"/>
</dbReference>
<dbReference type="EMBL" id="DVMP01000065">
    <property type="protein sequence ID" value="HIU25476.1"/>
    <property type="molecule type" value="Genomic_DNA"/>
</dbReference>
<organism evidence="5 6">
    <name type="scientific">Candidatus Allocopromorpha excrementigallinarum</name>
    <dbReference type="NCBI Taxonomy" id="2840742"/>
    <lineage>
        <taxon>Bacteria</taxon>
        <taxon>Bacillati</taxon>
        <taxon>Bacillota</taxon>
        <taxon>Clostridia</taxon>
        <taxon>Eubacteriales</taxon>
        <taxon>Eubacteriaceae</taxon>
        <taxon>Eubacteriaceae incertae sedis</taxon>
        <taxon>Candidatus Allocopromorpha</taxon>
    </lineage>
</organism>
<dbReference type="InterPro" id="IPR029044">
    <property type="entry name" value="Nucleotide-diphossugar_trans"/>
</dbReference>
<proteinExistence type="inferred from homology"/>
<comment type="similarity">
    <text evidence="1">Belongs to the glycosyltransferase 2 family.</text>
</comment>